<dbReference type="OrthoDB" id="9763456at2"/>
<dbReference type="Pfam" id="PF07287">
    <property type="entry name" value="AtuA"/>
    <property type="match status" value="1"/>
</dbReference>
<evidence type="ECO:0000313" key="2">
    <source>
        <dbReference type="EMBL" id="SDN04918.1"/>
    </source>
</evidence>
<dbReference type="PANTHER" id="PTHR47472:SF1">
    <property type="entry name" value="DUF1446-DOMAIN-CONTAINING PROTEIN"/>
    <property type="match status" value="1"/>
</dbReference>
<dbReference type="RefSeq" id="WP_090235965.1">
    <property type="nucleotide sequence ID" value="NZ_FNHW01000001.1"/>
</dbReference>
<dbReference type="STRING" id="459525.SAMN04488137_3246"/>
<dbReference type="InterPro" id="IPR010839">
    <property type="entry name" value="AtuA_N"/>
</dbReference>
<dbReference type="PANTHER" id="PTHR47472">
    <property type="entry name" value="PROPIONYL-COA CARBOXYLASE"/>
    <property type="match status" value="1"/>
</dbReference>
<evidence type="ECO:0000259" key="1">
    <source>
        <dbReference type="Pfam" id="PF07287"/>
    </source>
</evidence>
<proteinExistence type="predicted"/>
<feature type="domain" description="Acyclic terpene utilisation N-terminal" evidence="1">
    <location>
        <begin position="4"/>
        <end position="441"/>
    </location>
</feature>
<accession>A0A1G9Y775</accession>
<dbReference type="EMBL" id="FNHW01000001">
    <property type="protein sequence ID" value="SDN04918.1"/>
    <property type="molecule type" value="Genomic_DNA"/>
</dbReference>
<name>A0A1G9Y775_9BACL</name>
<dbReference type="Proteomes" id="UP000199544">
    <property type="component" value="Unassembled WGS sequence"/>
</dbReference>
<gene>
    <name evidence="2" type="ORF">SAMN04488137_3246</name>
</gene>
<dbReference type="AlphaFoldDB" id="A0A1G9Y775"/>
<protein>
    <recommendedName>
        <fullName evidence="1">Acyclic terpene utilisation N-terminal domain-containing protein</fullName>
    </recommendedName>
</protein>
<sequence>MKAIRIGGGAGYAGDRIEPALDLMEKGNLDYIIFECLAERTIALAQKEKQKNPSKGYNPLLEYRMEKVLPLCVSKGCKVITNMGAANPVGAARAVKEMALKMGLQNLKIAAVTGDDVFLNIEQYLDSTIMETGKPLRERYPDIISANAYIGAEGIARALKEGAHIIITGRASDPSLTVAPLIHEFGWEWTDYERLGQATAAGHLLECGAQVTGGYFAEPGYKDVPELWNAGFPISEFSENGDFTVSKLDEAGGLISKATVKEQLLYEIHDPENYLTPDVVADFSQATVEEISANNIIIKGISGKQKSSYYKTSVGYQDGYIVEAEISYGGSGCMNRARLAEEIVRKRIAYTDLSYEELQTDFIGTSSLYGEQTSTNLIPEVRLRVAARCEERKEAMAIGQEVEALYTNGPAGGGGVRVHVEEVISIASILIPEANVRVDVVFEEL</sequence>
<keyword evidence="3" id="KW-1185">Reference proteome</keyword>
<organism evidence="2 3">
    <name type="scientific">Fictibacillus solisalsi</name>
    <dbReference type="NCBI Taxonomy" id="459525"/>
    <lineage>
        <taxon>Bacteria</taxon>
        <taxon>Bacillati</taxon>
        <taxon>Bacillota</taxon>
        <taxon>Bacilli</taxon>
        <taxon>Bacillales</taxon>
        <taxon>Fictibacillaceae</taxon>
        <taxon>Fictibacillus</taxon>
    </lineage>
</organism>
<reference evidence="3" key="1">
    <citation type="submission" date="2016-10" db="EMBL/GenBank/DDBJ databases">
        <authorList>
            <person name="Varghese N."/>
            <person name="Submissions S."/>
        </authorList>
    </citation>
    <scope>NUCLEOTIDE SEQUENCE [LARGE SCALE GENOMIC DNA]</scope>
    <source>
        <strain evidence="3">CGMCC 1.6854</strain>
    </source>
</reference>
<evidence type="ECO:0000313" key="3">
    <source>
        <dbReference type="Proteomes" id="UP000199544"/>
    </source>
</evidence>